<dbReference type="PANTHER" id="PTHR39068:SF4">
    <property type="entry name" value="AGAP000382-PA"/>
    <property type="match status" value="1"/>
</dbReference>
<organism evidence="4 5">
    <name type="scientific">Hermetia illucens</name>
    <name type="common">Black soldier fly</name>
    <dbReference type="NCBI Taxonomy" id="343691"/>
    <lineage>
        <taxon>Eukaryota</taxon>
        <taxon>Metazoa</taxon>
        <taxon>Ecdysozoa</taxon>
        <taxon>Arthropoda</taxon>
        <taxon>Hexapoda</taxon>
        <taxon>Insecta</taxon>
        <taxon>Pterygota</taxon>
        <taxon>Neoptera</taxon>
        <taxon>Endopterygota</taxon>
        <taxon>Diptera</taxon>
        <taxon>Brachycera</taxon>
        <taxon>Stratiomyomorpha</taxon>
        <taxon>Stratiomyidae</taxon>
        <taxon>Hermetiinae</taxon>
        <taxon>Hermetia</taxon>
    </lineage>
</organism>
<keyword evidence="3" id="KW-0732">Signal</keyword>
<feature type="signal peptide" evidence="3">
    <location>
        <begin position="1"/>
        <end position="17"/>
    </location>
</feature>
<dbReference type="Proteomes" id="UP000594454">
    <property type="component" value="Chromosome 5"/>
</dbReference>
<name>A0A7R8YZJ4_HERIL</name>
<evidence type="ECO:0000313" key="5">
    <source>
        <dbReference type="Proteomes" id="UP000594454"/>
    </source>
</evidence>
<dbReference type="OrthoDB" id="6629390at2759"/>
<keyword evidence="5" id="KW-1185">Reference proteome</keyword>
<evidence type="ECO:0000313" key="4">
    <source>
        <dbReference type="EMBL" id="CAD7090561.1"/>
    </source>
</evidence>
<dbReference type="GO" id="GO:0042302">
    <property type="term" value="F:structural constituent of cuticle"/>
    <property type="evidence" value="ECO:0007669"/>
    <property type="project" value="UniProtKB-KW"/>
</dbReference>
<evidence type="ECO:0000256" key="1">
    <source>
        <dbReference type="ARBA" id="ARBA00022460"/>
    </source>
</evidence>
<dbReference type="EMBL" id="LR899013">
    <property type="protein sequence ID" value="CAD7090561.1"/>
    <property type="molecule type" value="Genomic_DNA"/>
</dbReference>
<gene>
    <name evidence="4" type="ORF">HERILL_LOCUS13033</name>
</gene>
<keyword evidence="2" id="KW-0677">Repeat</keyword>
<sequence>MVFKVLLVATLVALARAAHPTEYVISAPSVDHGSVGSTQEHTIKGHYGQNAHSQYSSVANTAHSTSHVSRTSVSNDVIGYGAPAYGYGHVAAPAIAHAAYAAPAVAHVAAPAIAHAAYAAPAVRVAAPAYAYAPAHVAAAPAVAHVAAPAISYAHGGALYGHGGLAYGHGLSLGYGHGYGYRAAFAAPAAHYAAPLAAAHYAAPYAVKAAVAAPLVHTSFVGHGAHYAY</sequence>
<reference evidence="4 5" key="1">
    <citation type="submission" date="2020-11" db="EMBL/GenBank/DDBJ databases">
        <authorList>
            <person name="Wallbank WR R."/>
            <person name="Pardo Diaz C."/>
            <person name="Kozak K."/>
            <person name="Martin S."/>
            <person name="Jiggins C."/>
            <person name="Moest M."/>
            <person name="Warren A I."/>
            <person name="Generalovic N T."/>
            <person name="Byers J.R.P. K."/>
            <person name="Montejo-Kovacevich G."/>
            <person name="Yen C E."/>
        </authorList>
    </citation>
    <scope>NUCLEOTIDE SEQUENCE [LARGE SCALE GENOMIC DNA]</scope>
</reference>
<dbReference type="InterPro" id="IPR022727">
    <property type="entry name" value="Cuticle_C1"/>
</dbReference>
<accession>A0A7R8YZJ4</accession>
<protein>
    <submittedName>
        <fullName evidence="4">Uncharacterized protein</fullName>
    </submittedName>
</protein>
<proteinExistence type="predicted"/>
<feature type="chain" id="PRO_5030874036" evidence="3">
    <location>
        <begin position="18"/>
        <end position="229"/>
    </location>
</feature>
<evidence type="ECO:0000256" key="3">
    <source>
        <dbReference type="SAM" id="SignalP"/>
    </source>
</evidence>
<evidence type="ECO:0000256" key="2">
    <source>
        <dbReference type="ARBA" id="ARBA00022737"/>
    </source>
</evidence>
<keyword evidence="1" id="KW-0193">Cuticle</keyword>
<dbReference type="PANTHER" id="PTHR39068">
    <property type="entry name" value="LARVAL/PUPAL CUTICLE PROTEIN H1C-LIKE PROTEIN-RELATED"/>
    <property type="match status" value="1"/>
</dbReference>
<dbReference type="AlphaFoldDB" id="A0A7R8YZJ4"/>
<dbReference type="InParanoid" id="A0A7R8YZJ4"/>
<dbReference type="OMA" id="YAVGHTA"/>